<feature type="non-terminal residue" evidence="2">
    <location>
        <position position="530"/>
    </location>
</feature>
<feature type="transmembrane region" description="Helical" evidence="1">
    <location>
        <begin position="91"/>
        <end position="117"/>
    </location>
</feature>
<keyword evidence="1" id="KW-0472">Membrane</keyword>
<accession>A0ABN9XKG0</accession>
<evidence type="ECO:0000313" key="2">
    <source>
        <dbReference type="EMBL" id="CAK0900124.1"/>
    </source>
</evidence>
<gene>
    <name evidence="2" type="ORF">PCOR1329_LOCUS77510</name>
</gene>
<keyword evidence="3" id="KW-1185">Reference proteome</keyword>
<name>A0ABN9XKG0_9DINO</name>
<protein>
    <submittedName>
        <fullName evidence="2">Uncharacterized protein</fullName>
    </submittedName>
</protein>
<keyword evidence="1" id="KW-1133">Transmembrane helix</keyword>
<reference evidence="2" key="1">
    <citation type="submission" date="2023-10" db="EMBL/GenBank/DDBJ databases">
        <authorList>
            <person name="Chen Y."/>
            <person name="Shah S."/>
            <person name="Dougan E. K."/>
            <person name="Thang M."/>
            <person name="Chan C."/>
        </authorList>
    </citation>
    <scope>NUCLEOTIDE SEQUENCE [LARGE SCALE GENOMIC DNA]</scope>
</reference>
<keyword evidence="1" id="KW-0812">Transmembrane</keyword>
<proteinExistence type="predicted"/>
<dbReference type="Proteomes" id="UP001189429">
    <property type="component" value="Unassembled WGS sequence"/>
</dbReference>
<organism evidence="2 3">
    <name type="scientific">Prorocentrum cordatum</name>
    <dbReference type="NCBI Taxonomy" id="2364126"/>
    <lineage>
        <taxon>Eukaryota</taxon>
        <taxon>Sar</taxon>
        <taxon>Alveolata</taxon>
        <taxon>Dinophyceae</taxon>
        <taxon>Prorocentrales</taxon>
        <taxon>Prorocentraceae</taxon>
        <taxon>Prorocentrum</taxon>
    </lineage>
</organism>
<evidence type="ECO:0000256" key="1">
    <source>
        <dbReference type="SAM" id="Phobius"/>
    </source>
</evidence>
<evidence type="ECO:0000313" key="3">
    <source>
        <dbReference type="Proteomes" id="UP001189429"/>
    </source>
</evidence>
<sequence length="530" mass="54882">VPSCPPCPTCHLACGAPDACPSCSLQCPAMTPCAGAAPVSCPAAAPCRACGCPARAPCAVSAPSPGSAAPDAAPASAAGSVVADAVVDARALASALVGGAVGFVFAAVCLWGCCAVLRRGARPCCRGFAGLDDGGSREDAMGVRFLGRVALAEADRVIYAADGDLCMVAPANDPDVQAARFGSLDPPPPGIAANQVYRFRAEPTGAELAQLTLEAEQVASGECRRRAQAVGNLGLLTYLRPLVTPVGGLAVVPVAPAGPASGLLRGAVPAGGGPAAGDPAGAWRAAACEVGYRVGDEVPGHIPTAARIQDRDIHVLPDGQGLFAELVPPAALESFLRKAVDADARALPIVRDAQGRRDAPWNKMVEMVRQEDFGSDWVLPGPRDAVWRMSYLQREGLGIEGHRERFRQICKLGATDWGVQEHCQLCQQIKAATCQDLQGGTNLISIEMKFRRLHTMDKGVGGKMSLEEQAAFSGISRSTSSVMVSPDLIERVCGDDVRDFEGHRPRDIFPLPCPPAAEPLDKAAAAALAR</sequence>
<feature type="non-terminal residue" evidence="2">
    <location>
        <position position="1"/>
    </location>
</feature>
<comment type="caution">
    <text evidence="2">The sequence shown here is derived from an EMBL/GenBank/DDBJ whole genome shotgun (WGS) entry which is preliminary data.</text>
</comment>
<dbReference type="EMBL" id="CAUYUJ010020727">
    <property type="protein sequence ID" value="CAK0900124.1"/>
    <property type="molecule type" value="Genomic_DNA"/>
</dbReference>